<dbReference type="PANTHER" id="PTHR33121:SF70">
    <property type="entry name" value="SIGNALING PROTEIN YKOW"/>
    <property type="match status" value="1"/>
</dbReference>
<dbReference type="InterPro" id="IPR035919">
    <property type="entry name" value="EAL_sf"/>
</dbReference>
<comment type="caution">
    <text evidence="2">The sequence shown here is derived from an EMBL/GenBank/DDBJ whole genome shotgun (WGS) entry which is preliminary data.</text>
</comment>
<dbReference type="Pfam" id="PF00563">
    <property type="entry name" value="EAL"/>
    <property type="match status" value="1"/>
</dbReference>
<dbReference type="InterPro" id="IPR050706">
    <property type="entry name" value="Cyclic-di-GMP_PDE-like"/>
</dbReference>
<organism evidence="2 3">
    <name type="scientific">Pseudomonas syringae pv. persicae</name>
    <dbReference type="NCBI Taxonomy" id="237306"/>
    <lineage>
        <taxon>Bacteria</taxon>
        <taxon>Pseudomonadati</taxon>
        <taxon>Pseudomonadota</taxon>
        <taxon>Gammaproteobacteria</taxon>
        <taxon>Pseudomonadales</taxon>
        <taxon>Pseudomonadaceae</taxon>
        <taxon>Pseudomonas</taxon>
    </lineage>
</organism>
<evidence type="ECO:0000259" key="1">
    <source>
        <dbReference type="PROSITE" id="PS50883"/>
    </source>
</evidence>
<feature type="domain" description="EAL" evidence="1">
    <location>
        <begin position="1"/>
        <end position="122"/>
    </location>
</feature>
<gene>
    <name evidence="2" type="ORF">ALQ30_200373</name>
</gene>
<dbReference type="Gene3D" id="3.20.20.450">
    <property type="entry name" value="EAL domain"/>
    <property type="match status" value="1"/>
</dbReference>
<reference evidence="2 3" key="1">
    <citation type="submission" date="2018-08" db="EMBL/GenBank/DDBJ databases">
        <title>Recombination of ecologically and evolutionarily significant loci maintains genetic cohesion in the Pseudomonas syringae species complex.</title>
        <authorList>
            <person name="Dillon M."/>
            <person name="Thakur S."/>
            <person name="Almeida R.N.D."/>
            <person name="Weir B.S."/>
            <person name="Guttman D.S."/>
        </authorList>
    </citation>
    <scope>NUCLEOTIDE SEQUENCE [LARGE SCALE GENOMIC DNA]</scope>
    <source>
        <strain evidence="2 3">ICMP 3706</strain>
    </source>
</reference>
<dbReference type="SMART" id="SM00052">
    <property type="entry name" value="EAL"/>
    <property type="match status" value="1"/>
</dbReference>
<dbReference type="AlphaFoldDB" id="A0A3M4B1B1"/>
<dbReference type="CDD" id="cd01948">
    <property type="entry name" value="EAL"/>
    <property type="match status" value="1"/>
</dbReference>
<proteinExistence type="predicted"/>
<dbReference type="EMBL" id="RBQE01000093">
    <property type="protein sequence ID" value="RMP12939.1"/>
    <property type="molecule type" value="Genomic_DNA"/>
</dbReference>
<evidence type="ECO:0000313" key="2">
    <source>
        <dbReference type="EMBL" id="RMP12939.1"/>
    </source>
</evidence>
<protein>
    <recommendedName>
        <fullName evidence="1">EAL domain-containing protein</fullName>
    </recommendedName>
</protein>
<name>A0A3M4B1B1_9PSED</name>
<dbReference type="SUPFAM" id="SSF141868">
    <property type="entry name" value="EAL domain-like"/>
    <property type="match status" value="1"/>
</dbReference>
<dbReference type="PANTHER" id="PTHR33121">
    <property type="entry name" value="CYCLIC DI-GMP PHOSPHODIESTERASE PDEF"/>
    <property type="match status" value="1"/>
</dbReference>
<accession>A0A3M4B1B1</accession>
<dbReference type="PROSITE" id="PS50883">
    <property type="entry name" value="EAL"/>
    <property type="match status" value="1"/>
</dbReference>
<dbReference type="GO" id="GO:0071111">
    <property type="term" value="F:cyclic-guanylate-specific phosphodiesterase activity"/>
    <property type="evidence" value="ECO:0007669"/>
    <property type="project" value="InterPro"/>
</dbReference>
<sequence>MADPEQARLSMKQLAEQGMSVMLDDFGAGFSSLSYVHQYHFSGLKIDKSFIFGLASSVRSRAIVRAIVRMAESLDLTVVAEGVEDLETLELLREIGATQAQGYYFSAPLPIEQLVISAGRAAG</sequence>
<evidence type="ECO:0000313" key="3">
    <source>
        <dbReference type="Proteomes" id="UP000281604"/>
    </source>
</evidence>
<dbReference type="Proteomes" id="UP000281604">
    <property type="component" value="Unassembled WGS sequence"/>
</dbReference>
<dbReference type="InterPro" id="IPR001633">
    <property type="entry name" value="EAL_dom"/>
</dbReference>